<name>A0A8J3UA81_9ACTN</name>
<reference evidence="3 4" key="1">
    <citation type="submission" date="2021-01" db="EMBL/GenBank/DDBJ databases">
        <title>Whole genome shotgun sequence of Planotetraspora phitsanulokensis NBRC 104273.</title>
        <authorList>
            <person name="Komaki H."/>
            <person name="Tamura T."/>
        </authorList>
    </citation>
    <scope>NUCLEOTIDE SEQUENCE [LARGE SCALE GENOMIC DNA]</scope>
    <source>
        <strain evidence="3 4">NBRC 104273</strain>
    </source>
</reference>
<dbReference type="EMBL" id="BOOP01000035">
    <property type="protein sequence ID" value="GII41634.1"/>
    <property type="molecule type" value="Genomic_DNA"/>
</dbReference>
<dbReference type="Proteomes" id="UP000622547">
    <property type="component" value="Unassembled WGS sequence"/>
</dbReference>
<gene>
    <name evidence="3" type="ORF">Pph01_66370</name>
</gene>
<comment type="similarity">
    <text evidence="1">Belongs to the AHA1 family.</text>
</comment>
<accession>A0A8J3UA81</accession>
<organism evidence="3 4">
    <name type="scientific">Planotetraspora phitsanulokensis</name>
    <dbReference type="NCBI Taxonomy" id="575192"/>
    <lineage>
        <taxon>Bacteria</taxon>
        <taxon>Bacillati</taxon>
        <taxon>Actinomycetota</taxon>
        <taxon>Actinomycetes</taxon>
        <taxon>Streptosporangiales</taxon>
        <taxon>Streptosporangiaceae</taxon>
        <taxon>Planotetraspora</taxon>
    </lineage>
</organism>
<evidence type="ECO:0000256" key="1">
    <source>
        <dbReference type="ARBA" id="ARBA00006817"/>
    </source>
</evidence>
<dbReference type="InterPro" id="IPR023393">
    <property type="entry name" value="START-like_dom_sf"/>
</dbReference>
<dbReference type="SUPFAM" id="SSF55961">
    <property type="entry name" value="Bet v1-like"/>
    <property type="match status" value="1"/>
</dbReference>
<feature type="domain" description="Activator of Hsp90 ATPase homologue 1/2-like C-terminal" evidence="2">
    <location>
        <begin position="28"/>
        <end position="166"/>
    </location>
</feature>
<sequence length="176" mass="19604">MSRPGSGEGLSVTTPSDTELVLTRTFAASRPLVFDAFTRPELVRRWHGARGWHLVVCEIDLRPGGAWRFVSRGPDGAEMGLSGVYHEVEPPHRLVQTESHDGWEAGEALVTTVFHEVDGQSAMTTRMTTRMTTTVRYPSREIRDSVLRTPMKRGAGEAYDRLAELLRETTLKGDLP</sequence>
<keyword evidence="4" id="KW-1185">Reference proteome</keyword>
<dbReference type="AlphaFoldDB" id="A0A8J3UA81"/>
<protein>
    <submittedName>
        <fullName evidence="3">ATPase</fullName>
    </submittedName>
</protein>
<evidence type="ECO:0000259" key="2">
    <source>
        <dbReference type="Pfam" id="PF08327"/>
    </source>
</evidence>
<dbReference type="InterPro" id="IPR013538">
    <property type="entry name" value="ASHA1/2-like_C"/>
</dbReference>
<comment type="caution">
    <text evidence="3">The sequence shown here is derived from an EMBL/GenBank/DDBJ whole genome shotgun (WGS) entry which is preliminary data.</text>
</comment>
<evidence type="ECO:0000313" key="4">
    <source>
        <dbReference type="Proteomes" id="UP000622547"/>
    </source>
</evidence>
<proteinExistence type="inferred from homology"/>
<dbReference type="Gene3D" id="3.30.530.20">
    <property type="match status" value="1"/>
</dbReference>
<evidence type="ECO:0000313" key="3">
    <source>
        <dbReference type="EMBL" id="GII41634.1"/>
    </source>
</evidence>
<dbReference type="CDD" id="cd07826">
    <property type="entry name" value="SRPBCC_CalC_Aha1-like_9"/>
    <property type="match status" value="1"/>
</dbReference>
<dbReference type="Pfam" id="PF08327">
    <property type="entry name" value="AHSA1"/>
    <property type="match status" value="1"/>
</dbReference>